<organism evidence="12 13">
    <name type="scientific">Sistotremastrum niveocremeum HHB9708</name>
    <dbReference type="NCBI Taxonomy" id="1314777"/>
    <lineage>
        <taxon>Eukaryota</taxon>
        <taxon>Fungi</taxon>
        <taxon>Dikarya</taxon>
        <taxon>Basidiomycota</taxon>
        <taxon>Agaricomycotina</taxon>
        <taxon>Agaricomycetes</taxon>
        <taxon>Sistotremastrales</taxon>
        <taxon>Sistotremastraceae</taxon>
        <taxon>Sertulicium</taxon>
        <taxon>Sertulicium niveocremeum</taxon>
    </lineage>
</organism>
<feature type="region of interest" description="Disordered" evidence="11">
    <location>
        <begin position="283"/>
        <end position="348"/>
    </location>
</feature>
<dbReference type="GO" id="GO:0030686">
    <property type="term" value="C:90S preribosome"/>
    <property type="evidence" value="ECO:0007669"/>
    <property type="project" value="TreeGrafter"/>
</dbReference>
<evidence type="ECO:0000256" key="5">
    <source>
        <dbReference type="ARBA" id="ARBA00023054"/>
    </source>
</evidence>
<gene>
    <name evidence="12" type="ORF">SISNIDRAFT_494181</name>
</gene>
<accession>A0A164XHY0</accession>
<name>A0A164XHY0_9AGAM</name>
<feature type="compositionally biased region" description="Basic and acidic residues" evidence="11">
    <location>
        <begin position="147"/>
        <end position="160"/>
    </location>
</feature>
<evidence type="ECO:0000256" key="9">
    <source>
        <dbReference type="RuleBase" id="RU368027"/>
    </source>
</evidence>
<evidence type="ECO:0000256" key="8">
    <source>
        <dbReference type="ARBA" id="ARBA00025053"/>
    </source>
</evidence>
<feature type="compositionally biased region" description="Acidic residues" evidence="11">
    <location>
        <begin position="40"/>
        <end position="58"/>
    </location>
</feature>
<feature type="compositionally biased region" description="Basic residues" evidence="11">
    <location>
        <begin position="121"/>
        <end position="130"/>
    </location>
</feature>
<dbReference type="OrthoDB" id="448446at2759"/>
<comment type="function">
    <text evidence="8 9">Component of the 90S pre-ribosome involved in the maturation of rRNAs. Required for early cleavages of the pre-RNAs in the 40S ribosomal subunit maturation pathway.</text>
</comment>
<evidence type="ECO:0000256" key="2">
    <source>
        <dbReference type="ARBA" id="ARBA00009418"/>
    </source>
</evidence>
<evidence type="ECO:0000256" key="1">
    <source>
        <dbReference type="ARBA" id="ARBA00004604"/>
    </source>
</evidence>
<protein>
    <recommendedName>
        <fullName evidence="9">rRNA biogenesis protein RRP36</fullName>
    </recommendedName>
</protein>
<dbReference type="Proteomes" id="UP000076722">
    <property type="component" value="Unassembled WGS sequence"/>
</dbReference>
<feature type="compositionally biased region" description="Acidic residues" evidence="11">
    <location>
        <begin position="91"/>
        <end position="103"/>
    </location>
</feature>
<evidence type="ECO:0000256" key="10">
    <source>
        <dbReference type="SAM" id="Coils"/>
    </source>
</evidence>
<feature type="coiled-coil region" evidence="10">
    <location>
        <begin position="181"/>
        <end position="237"/>
    </location>
</feature>
<sequence length="348" mass="39277">MSRPIPGSKKSQISSSSSGSESSDEELRDDAGMKASKWVDEDEIDGVDTEEESSDEEAHENNLESFENDLASLPLGIRLNAQRALKKDTESDSESNSESDSEPEAGPSTIQSIKSSERLRKPLKVKRSNKHAPMEVTSKKPVPRRRTVVEVKKIPSRDPRFTSGLGDVSQDHFQHDYSFLTDMHREELKTLKDSLKRAKKQLFSSPRETRAERDLEVQRLEMAVKRAESTVNKETRTKLETEAMKKITAEEREKQKSGKGKWFMKQGEKKSALLRARYEAIAESGGSRAVKKIIEKKQRKIAQKEKKSRPFPAARDGRGGTGSEGQGLKRKRSDDPVRNGKVRRPRTD</sequence>
<comment type="similarity">
    <text evidence="2 9">Belongs to the RRP36 family.</text>
</comment>
<feature type="compositionally biased region" description="Basic residues" evidence="11">
    <location>
        <begin position="297"/>
        <end position="309"/>
    </location>
</feature>
<evidence type="ECO:0000256" key="11">
    <source>
        <dbReference type="SAM" id="MobiDB-lite"/>
    </source>
</evidence>
<keyword evidence="3 9" id="KW-0690">Ribosome biogenesis</keyword>
<evidence type="ECO:0000256" key="4">
    <source>
        <dbReference type="ARBA" id="ARBA00022552"/>
    </source>
</evidence>
<dbReference type="GO" id="GO:0000462">
    <property type="term" value="P:maturation of SSU-rRNA from tricistronic rRNA transcript (SSU-rRNA, 5.8S rRNA, LSU-rRNA)"/>
    <property type="evidence" value="ECO:0007669"/>
    <property type="project" value="TreeGrafter"/>
</dbReference>
<keyword evidence="7 9" id="KW-0687">Ribonucleoprotein</keyword>
<evidence type="ECO:0000313" key="12">
    <source>
        <dbReference type="EMBL" id="KZS96000.1"/>
    </source>
</evidence>
<comment type="subcellular location">
    <subcellularLocation>
        <location evidence="1 9">Nucleus</location>
        <location evidence="1 9">Nucleolus</location>
    </subcellularLocation>
</comment>
<dbReference type="STRING" id="1314777.A0A164XHY0"/>
<evidence type="ECO:0000256" key="7">
    <source>
        <dbReference type="ARBA" id="ARBA00023274"/>
    </source>
</evidence>
<dbReference type="AlphaFoldDB" id="A0A164XHY0"/>
<keyword evidence="5 10" id="KW-0175">Coiled coil</keyword>
<dbReference type="EMBL" id="KV419400">
    <property type="protein sequence ID" value="KZS96000.1"/>
    <property type="molecule type" value="Genomic_DNA"/>
</dbReference>
<dbReference type="Pfam" id="PF06102">
    <property type="entry name" value="RRP36"/>
    <property type="match status" value="1"/>
</dbReference>
<dbReference type="GO" id="GO:0005730">
    <property type="term" value="C:nucleolus"/>
    <property type="evidence" value="ECO:0007669"/>
    <property type="project" value="UniProtKB-SubCell"/>
</dbReference>
<keyword evidence="6 9" id="KW-0539">Nucleus</keyword>
<dbReference type="InterPro" id="IPR009292">
    <property type="entry name" value="RRP36"/>
</dbReference>
<feature type="region of interest" description="Disordered" evidence="11">
    <location>
        <begin position="81"/>
        <end position="168"/>
    </location>
</feature>
<evidence type="ECO:0000256" key="3">
    <source>
        <dbReference type="ARBA" id="ARBA00022517"/>
    </source>
</evidence>
<dbReference type="PANTHER" id="PTHR21738">
    <property type="entry name" value="RIBOSOMAL RNA PROCESSING PROTEIN 36 HOMOLOG"/>
    <property type="match status" value="1"/>
</dbReference>
<feature type="compositionally biased region" description="Low complexity" evidence="11">
    <location>
        <begin position="1"/>
        <end position="21"/>
    </location>
</feature>
<proteinExistence type="inferred from homology"/>
<dbReference type="PANTHER" id="PTHR21738:SF0">
    <property type="entry name" value="RIBOSOMAL RNA PROCESSING PROTEIN 36 HOMOLOG"/>
    <property type="match status" value="1"/>
</dbReference>
<reference evidence="12 13" key="1">
    <citation type="journal article" date="2016" name="Mol. Biol. Evol.">
        <title>Comparative Genomics of Early-Diverging Mushroom-Forming Fungi Provides Insights into the Origins of Lignocellulose Decay Capabilities.</title>
        <authorList>
            <person name="Nagy L.G."/>
            <person name="Riley R."/>
            <person name="Tritt A."/>
            <person name="Adam C."/>
            <person name="Daum C."/>
            <person name="Floudas D."/>
            <person name="Sun H."/>
            <person name="Yadav J.S."/>
            <person name="Pangilinan J."/>
            <person name="Larsson K.H."/>
            <person name="Matsuura K."/>
            <person name="Barry K."/>
            <person name="Labutti K."/>
            <person name="Kuo R."/>
            <person name="Ohm R.A."/>
            <person name="Bhattacharya S.S."/>
            <person name="Shirouzu T."/>
            <person name="Yoshinaga Y."/>
            <person name="Martin F.M."/>
            <person name="Grigoriev I.V."/>
            <person name="Hibbett D.S."/>
        </authorList>
    </citation>
    <scope>NUCLEOTIDE SEQUENCE [LARGE SCALE GENOMIC DNA]</scope>
    <source>
        <strain evidence="12 13">HHB9708</strain>
    </source>
</reference>
<evidence type="ECO:0000313" key="13">
    <source>
        <dbReference type="Proteomes" id="UP000076722"/>
    </source>
</evidence>
<keyword evidence="4 9" id="KW-0698">rRNA processing</keyword>
<keyword evidence="13" id="KW-1185">Reference proteome</keyword>
<comment type="subunit">
    <text evidence="9">Associates with 90S and pre-40S pre-ribosomal particles.</text>
</comment>
<feature type="region of interest" description="Disordered" evidence="11">
    <location>
        <begin position="1"/>
        <end position="69"/>
    </location>
</feature>
<evidence type="ECO:0000256" key="6">
    <source>
        <dbReference type="ARBA" id="ARBA00023242"/>
    </source>
</evidence>